<protein>
    <recommendedName>
        <fullName evidence="2">Phosphohistidine phosphatase SixA</fullName>
    </recommendedName>
</protein>
<name>A0A382CW63_9ZZZZ</name>
<dbReference type="CDD" id="cd07067">
    <property type="entry name" value="HP_PGM_like"/>
    <property type="match status" value="1"/>
</dbReference>
<dbReference type="AlphaFoldDB" id="A0A382CW63"/>
<dbReference type="SUPFAM" id="SSF53254">
    <property type="entry name" value="Phosphoglycerate mutase-like"/>
    <property type="match status" value="1"/>
</dbReference>
<dbReference type="PANTHER" id="PTHR47623:SF1">
    <property type="entry name" value="OS09G0287300 PROTEIN"/>
    <property type="match status" value="1"/>
</dbReference>
<dbReference type="InterPro" id="IPR013078">
    <property type="entry name" value="His_Pase_superF_clade-1"/>
</dbReference>
<dbReference type="SMART" id="SM00855">
    <property type="entry name" value="PGAM"/>
    <property type="match status" value="1"/>
</dbReference>
<dbReference type="InterPro" id="IPR029033">
    <property type="entry name" value="His_PPase_superfam"/>
</dbReference>
<dbReference type="Gene3D" id="3.40.50.1240">
    <property type="entry name" value="Phosphoglycerate mutase-like"/>
    <property type="match status" value="1"/>
</dbReference>
<evidence type="ECO:0000313" key="1">
    <source>
        <dbReference type="EMBL" id="SVB30092.1"/>
    </source>
</evidence>
<dbReference type="EMBL" id="UINC01036314">
    <property type="protein sequence ID" value="SVB30092.1"/>
    <property type="molecule type" value="Genomic_DNA"/>
</dbReference>
<accession>A0A382CW63</accession>
<proteinExistence type="predicted"/>
<reference evidence="1" key="1">
    <citation type="submission" date="2018-05" db="EMBL/GenBank/DDBJ databases">
        <authorList>
            <person name="Lanie J.A."/>
            <person name="Ng W.-L."/>
            <person name="Kazmierczak K.M."/>
            <person name="Andrzejewski T.M."/>
            <person name="Davidsen T.M."/>
            <person name="Wayne K.J."/>
            <person name="Tettelin H."/>
            <person name="Glass J.I."/>
            <person name="Rusch D."/>
            <person name="Podicherti R."/>
            <person name="Tsui H.-C.T."/>
            <person name="Winkler M.E."/>
        </authorList>
    </citation>
    <scope>NUCLEOTIDE SEQUENCE</scope>
</reference>
<gene>
    <name evidence="1" type="ORF">METZ01_LOCUS182946</name>
</gene>
<dbReference type="Pfam" id="PF00300">
    <property type="entry name" value="His_Phos_1"/>
    <property type="match status" value="1"/>
</dbReference>
<sequence length="166" mass="18698">MAKRLTIIRHAKSSWENPKCEDHDRPLNKRGLRNAPEMGFRLAKRDWLPNLFLASTAKRARDTAALIAGKVAYTEGRIMFDDRLYLAQHGEWRSIIGALPAEAAHVACIGHNPGITELANHFSGEYIHNVPTCGLIDMRFEVDAWANVFEAKPASFEFDFPKNAQP</sequence>
<dbReference type="PANTHER" id="PTHR47623">
    <property type="entry name" value="OS09G0287300 PROTEIN"/>
    <property type="match status" value="1"/>
</dbReference>
<evidence type="ECO:0008006" key="2">
    <source>
        <dbReference type="Google" id="ProtNLM"/>
    </source>
</evidence>
<organism evidence="1">
    <name type="scientific">marine metagenome</name>
    <dbReference type="NCBI Taxonomy" id="408172"/>
    <lineage>
        <taxon>unclassified sequences</taxon>
        <taxon>metagenomes</taxon>
        <taxon>ecological metagenomes</taxon>
    </lineage>
</organism>